<evidence type="ECO:0000313" key="7">
    <source>
        <dbReference type="Proteomes" id="UP001315278"/>
    </source>
</evidence>
<dbReference type="InterPro" id="IPR050595">
    <property type="entry name" value="Bact_response_regulator"/>
</dbReference>
<keyword evidence="3" id="KW-0804">Transcription</keyword>
<accession>A0ABS5FY87</accession>
<dbReference type="Pfam" id="PF00072">
    <property type="entry name" value="Response_reg"/>
    <property type="match status" value="1"/>
</dbReference>
<dbReference type="Proteomes" id="UP001315278">
    <property type="component" value="Unassembled WGS sequence"/>
</dbReference>
<reference evidence="7" key="1">
    <citation type="journal article" date="2021" name="ISME J.">
        <title>Evolutionary origin and ecological implication of a unique nif island in free-living Bradyrhizobium lineages.</title>
        <authorList>
            <person name="Tao J."/>
        </authorList>
    </citation>
    <scope>NUCLEOTIDE SEQUENCE [LARGE SCALE GENOMIC DNA]</scope>
    <source>
        <strain evidence="7">SZCCT0434</strain>
    </source>
</reference>
<dbReference type="CDD" id="cd17534">
    <property type="entry name" value="REC_DC-like"/>
    <property type="match status" value="1"/>
</dbReference>
<comment type="caution">
    <text evidence="6">The sequence shown here is derived from an EMBL/GenBank/DDBJ whole genome shotgun (WGS) entry which is preliminary data.</text>
</comment>
<protein>
    <submittedName>
        <fullName evidence="6">Response regulator</fullName>
    </submittedName>
</protein>
<sequence>MKSNLKILIVEDEFFIALDVEEQAKSLGHTVVGTAVTADEAVRMAGERQPDVVLMDIHLAGATDGIAAALAIRSKHGIESVFVTANTDPHTLMRAKAIKPLGVLEKPINLERLRAQLARVDQQRHTNI</sequence>
<keyword evidence="1 4" id="KW-0597">Phosphoprotein</keyword>
<gene>
    <name evidence="6" type="ORF">JQ615_41395</name>
</gene>
<dbReference type="Gene3D" id="3.40.50.2300">
    <property type="match status" value="1"/>
</dbReference>
<evidence type="ECO:0000256" key="3">
    <source>
        <dbReference type="ARBA" id="ARBA00023163"/>
    </source>
</evidence>
<dbReference type="InterPro" id="IPR001789">
    <property type="entry name" value="Sig_transdc_resp-reg_receiver"/>
</dbReference>
<organism evidence="6 7">
    <name type="scientific">Bradyrhizobium jicamae</name>
    <dbReference type="NCBI Taxonomy" id="280332"/>
    <lineage>
        <taxon>Bacteria</taxon>
        <taxon>Pseudomonadati</taxon>
        <taxon>Pseudomonadota</taxon>
        <taxon>Alphaproteobacteria</taxon>
        <taxon>Hyphomicrobiales</taxon>
        <taxon>Nitrobacteraceae</taxon>
        <taxon>Bradyrhizobium</taxon>
    </lineage>
</organism>
<name>A0ABS5FY87_9BRAD</name>
<keyword evidence="2" id="KW-0805">Transcription regulation</keyword>
<dbReference type="PANTHER" id="PTHR44591">
    <property type="entry name" value="STRESS RESPONSE REGULATOR PROTEIN 1"/>
    <property type="match status" value="1"/>
</dbReference>
<proteinExistence type="predicted"/>
<evidence type="ECO:0000256" key="4">
    <source>
        <dbReference type="PROSITE-ProRule" id="PRU00169"/>
    </source>
</evidence>
<dbReference type="InterPro" id="IPR011006">
    <property type="entry name" value="CheY-like_superfamily"/>
</dbReference>
<dbReference type="SUPFAM" id="SSF52172">
    <property type="entry name" value="CheY-like"/>
    <property type="match status" value="1"/>
</dbReference>
<dbReference type="RefSeq" id="WP_212495700.1">
    <property type="nucleotide sequence ID" value="NZ_JAFCJH010000109.1"/>
</dbReference>
<evidence type="ECO:0000256" key="2">
    <source>
        <dbReference type="ARBA" id="ARBA00023015"/>
    </source>
</evidence>
<dbReference type="PANTHER" id="PTHR44591:SF3">
    <property type="entry name" value="RESPONSE REGULATORY DOMAIN-CONTAINING PROTEIN"/>
    <property type="match status" value="1"/>
</dbReference>
<feature type="modified residue" description="4-aspartylphosphate" evidence="4">
    <location>
        <position position="56"/>
    </location>
</feature>
<keyword evidence="7" id="KW-1185">Reference proteome</keyword>
<dbReference type="PROSITE" id="PS50110">
    <property type="entry name" value="RESPONSE_REGULATORY"/>
    <property type="match status" value="1"/>
</dbReference>
<evidence type="ECO:0000313" key="6">
    <source>
        <dbReference type="EMBL" id="MBR0801795.1"/>
    </source>
</evidence>
<feature type="domain" description="Response regulatory" evidence="5">
    <location>
        <begin position="6"/>
        <end position="121"/>
    </location>
</feature>
<dbReference type="SMART" id="SM00448">
    <property type="entry name" value="REC"/>
    <property type="match status" value="1"/>
</dbReference>
<evidence type="ECO:0000256" key="1">
    <source>
        <dbReference type="ARBA" id="ARBA00022553"/>
    </source>
</evidence>
<evidence type="ECO:0000259" key="5">
    <source>
        <dbReference type="PROSITE" id="PS50110"/>
    </source>
</evidence>
<dbReference type="EMBL" id="JAFCJH010000109">
    <property type="protein sequence ID" value="MBR0801795.1"/>
    <property type="molecule type" value="Genomic_DNA"/>
</dbReference>